<dbReference type="Pfam" id="PF08327">
    <property type="entry name" value="AHSA1"/>
    <property type="match status" value="1"/>
</dbReference>
<proteinExistence type="inferred from homology"/>
<protein>
    <submittedName>
        <fullName evidence="3">SRPBCC family protein</fullName>
    </submittedName>
</protein>
<reference evidence="4" key="1">
    <citation type="journal article" date="2019" name="Int. J. Syst. Evol. Microbiol.">
        <title>The Global Catalogue of Microorganisms (GCM) 10K type strain sequencing project: providing services to taxonomists for standard genome sequencing and annotation.</title>
        <authorList>
            <consortium name="The Broad Institute Genomics Platform"/>
            <consortium name="The Broad Institute Genome Sequencing Center for Infectious Disease"/>
            <person name="Wu L."/>
            <person name="Ma J."/>
        </authorList>
    </citation>
    <scope>NUCLEOTIDE SEQUENCE [LARGE SCALE GENOMIC DNA]</scope>
    <source>
        <strain evidence="4">JCM 16021</strain>
    </source>
</reference>
<evidence type="ECO:0000313" key="4">
    <source>
        <dbReference type="Proteomes" id="UP001500575"/>
    </source>
</evidence>
<organism evidence="3 4">
    <name type="scientific">Nocardioides bigeumensis</name>
    <dbReference type="NCBI Taxonomy" id="433657"/>
    <lineage>
        <taxon>Bacteria</taxon>
        <taxon>Bacillati</taxon>
        <taxon>Actinomycetota</taxon>
        <taxon>Actinomycetes</taxon>
        <taxon>Propionibacteriales</taxon>
        <taxon>Nocardioidaceae</taxon>
        <taxon>Nocardioides</taxon>
    </lineage>
</organism>
<evidence type="ECO:0000313" key="3">
    <source>
        <dbReference type="EMBL" id="GAA2122553.1"/>
    </source>
</evidence>
<dbReference type="EMBL" id="BAAAQQ010000008">
    <property type="protein sequence ID" value="GAA2122553.1"/>
    <property type="molecule type" value="Genomic_DNA"/>
</dbReference>
<feature type="domain" description="Activator of Hsp90 ATPase homologue 1/2-like C-terminal" evidence="2">
    <location>
        <begin position="13"/>
        <end position="134"/>
    </location>
</feature>
<evidence type="ECO:0000256" key="1">
    <source>
        <dbReference type="ARBA" id="ARBA00006817"/>
    </source>
</evidence>
<sequence>MTDPLVVEQHVAAAPEALWSAWTSAEGLARWWWPHLPDATYGVDGKPGGRYRIESTAAGIGVQGEFLEVEEPHGLVLTWQWLEAGVPGPVDRVAVELIRDGDGTLVRVTHLMSEDQTHDGYRVGWTDVLNRLASRPAE</sequence>
<dbReference type="Gene3D" id="3.30.530.20">
    <property type="match status" value="1"/>
</dbReference>
<name>A0ABP5JTM0_9ACTN</name>
<comment type="similarity">
    <text evidence="1">Belongs to the AHA1 family.</text>
</comment>
<accession>A0ABP5JTM0</accession>
<evidence type="ECO:0000259" key="2">
    <source>
        <dbReference type="Pfam" id="PF08327"/>
    </source>
</evidence>
<dbReference type="SUPFAM" id="SSF55961">
    <property type="entry name" value="Bet v1-like"/>
    <property type="match status" value="1"/>
</dbReference>
<dbReference type="RefSeq" id="WP_344303333.1">
    <property type="nucleotide sequence ID" value="NZ_BAAAQQ010000008.1"/>
</dbReference>
<dbReference type="InterPro" id="IPR013538">
    <property type="entry name" value="ASHA1/2-like_C"/>
</dbReference>
<gene>
    <name evidence="3" type="ORF">GCM10009843_17800</name>
</gene>
<keyword evidence="4" id="KW-1185">Reference proteome</keyword>
<dbReference type="CDD" id="cd07814">
    <property type="entry name" value="SRPBCC_CalC_Aha1-like"/>
    <property type="match status" value="1"/>
</dbReference>
<dbReference type="InterPro" id="IPR023393">
    <property type="entry name" value="START-like_dom_sf"/>
</dbReference>
<dbReference type="Proteomes" id="UP001500575">
    <property type="component" value="Unassembled WGS sequence"/>
</dbReference>
<comment type="caution">
    <text evidence="3">The sequence shown here is derived from an EMBL/GenBank/DDBJ whole genome shotgun (WGS) entry which is preliminary data.</text>
</comment>